<dbReference type="InterPro" id="IPR052387">
    <property type="entry name" value="Fibrocystin"/>
</dbReference>
<dbReference type="SUPFAM" id="SSF81296">
    <property type="entry name" value="E set domains"/>
    <property type="match status" value="3"/>
</dbReference>
<reference evidence="3 4" key="1">
    <citation type="submission" date="2019-09" db="EMBL/GenBank/DDBJ databases">
        <title>Genome Sequences of Streptomyces kaniharaensis ATCC 21070.</title>
        <authorList>
            <person name="Zhu W."/>
            <person name="De Crecy-Lagard V."/>
            <person name="Richards N.G."/>
        </authorList>
    </citation>
    <scope>NUCLEOTIDE SEQUENCE [LARGE SCALE GENOMIC DNA]</scope>
    <source>
        <strain evidence="3 4">SF-557</strain>
    </source>
</reference>
<dbReference type="Pfam" id="PF01833">
    <property type="entry name" value="TIG"/>
    <property type="match status" value="3"/>
</dbReference>
<evidence type="ECO:0000313" key="4">
    <source>
        <dbReference type="Proteomes" id="UP000450000"/>
    </source>
</evidence>
<feature type="domain" description="IPT/TIG" evidence="2">
    <location>
        <begin position="2"/>
        <end position="80"/>
    </location>
</feature>
<dbReference type="InterPro" id="IPR013783">
    <property type="entry name" value="Ig-like_fold"/>
</dbReference>
<dbReference type="SMART" id="SM00429">
    <property type="entry name" value="IPT"/>
    <property type="match status" value="3"/>
</dbReference>
<dbReference type="GO" id="GO:0005975">
    <property type="term" value="P:carbohydrate metabolic process"/>
    <property type="evidence" value="ECO:0007669"/>
    <property type="project" value="UniProtKB-ARBA"/>
</dbReference>
<dbReference type="EMBL" id="WBOF01000001">
    <property type="protein sequence ID" value="MQS15587.1"/>
    <property type="molecule type" value="Genomic_DNA"/>
</dbReference>
<dbReference type="Gene3D" id="2.60.40.10">
    <property type="entry name" value="Immunoglobulins"/>
    <property type="match status" value="3"/>
</dbReference>
<accession>A0A6N7KYZ0</accession>
<dbReference type="PANTHER" id="PTHR46769:SF2">
    <property type="entry name" value="FIBROCYSTIN-L ISOFORM 2 PRECURSOR-RELATED"/>
    <property type="match status" value="1"/>
</dbReference>
<feature type="domain" description="IPT/TIG" evidence="2">
    <location>
        <begin position="174"/>
        <end position="263"/>
    </location>
</feature>
<dbReference type="OrthoDB" id="4232452at2"/>
<proteinExistence type="predicted"/>
<dbReference type="PANTHER" id="PTHR46769">
    <property type="entry name" value="POLYCYSTIC KIDNEY AND HEPATIC DISEASE 1 (AUTOSOMAL RECESSIVE)-LIKE 1"/>
    <property type="match status" value="1"/>
</dbReference>
<dbReference type="Proteomes" id="UP000450000">
    <property type="component" value="Unassembled WGS sequence"/>
</dbReference>
<dbReference type="InterPro" id="IPR002909">
    <property type="entry name" value="IPT_dom"/>
</dbReference>
<dbReference type="InterPro" id="IPR014756">
    <property type="entry name" value="Ig_E-set"/>
</dbReference>
<evidence type="ECO:0000313" key="3">
    <source>
        <dbReference type="EMBL" id="MQS15587.1"/>
    </source>
</evidence>
<organism evidence="3 4">
    <name type="scientific">Streptomyces kaniharaensis</name>
    <dbReference type="NCBI Taxonomy" id="212423"/>
    <lineage>
        <taxon>Bacteria</taxon>
        <taxon>Bacillati</taxon>
        <taxon>Actinomycetota</taxon>
        <taxon>Actinomycetes</taxon>
        <taxon>Kitasatosporales</taxon>
        <taxon>Streptomycetaceae</taxon>
        <taxon>Streptomyces</taxon>
    </lineage>
</organism>
<sequence length="263" mass="25388">MAPVLTSLSPTQSHSGVSLTLTGTGLTGTTKVTFGSKSVVPTSVTATSVACVIPPTCAGQTPVTVTTAGVVSNSLSFFYIGPPSCGPVDPTTGPAAASTVTIYGSGLLTATGVTFGAAGAGTGLTVVSDNQLSVTTPVHGTFTGSTDTVNVTITTAGGGSVPAGATSQYTFYDAPTVTAVVPGTGLAGSTITITGTNLVDVTGVTFTPVGGGTAVEALDFTSISGTQARATVPVLVAGTYDVQAITPGGTSAVNSPADQFTVV</sequence>
<gene>
    <name evidence="3" type="ORF">F7Q99_25775</name>
</gene>
<protein>
    <submittedName>
        <fullName evidence="3">Cell surface protein</fullName>
    </submittedName>
</protein>
<evidence type="ECO:0000259" key="2">
    <source>
        <dbReference type="SMART" id="SM00429"/>
    </source>
</evidence>
<evidence type="ECO:0000256" key="1">
    <source>
        <dbReference type="ARBA" id="ARBA00022729"/>
    </source>
</evidence>
<keyword evidence="4" id="KW-1185">Reference proteome</keyword>
<keyword evidence="1" id="KW-0732">Signal</keyword>
<name>A0A6N7KYZ0_9ACTN</name>
<feature type="domain" description="IPT/TIG" evidence="2">
    <location>
        <begin position="82"/>
        <end position="172"/>
    </location>
</feature>
<dbReference type="RefSeq" id="WP_153465175.1">
    <property type="nucleotide sequence ID" value="NZ_WBOF01000001.1"/>
</dbReference>
<comment type="caution">
    <text evidence="3">The sequence shown here is derived from an EMBL/GenBank/DDBJ whole genome shotgun (WGS) entry which is preliminary data.</text>
</comment>
<dbReference type="AlphaFoldDB" id="A0A6N7KYZ0"/>